<evidence type="ECO:0000313" key="2">
    <source>
        <dbReference type="EMBL" id="GAG65938.1"/>
    </source>
</evidence>
<feature type="non-terminal residue" evidence="2">
    <location>
        <position position="104"/>
    </location>
</feature>
<accession>X0ZZP8</accession>
<name>X0ZZP8_9ZZZZ</name>
<evidence type="ECO:0008006" key="3">
    <source>
        <dbReference type="Google" id="ProtNLM"/>
    </source>
</evidence>
<keyword evidence="1" id="KW-0472">Membrane</keyword>
<dbReference type="EMBL" id="BART01004075">
    <property type="protein sequence ID" value="GAG65938.1"/>
    <property type="molecule type" value="Genomic_DNA"/>
</dbReference>
<evidence type="ECO:0000256" key="1">
    <source>
        <dbReference type="SAM" id="Phobius"/>
    </source>
</evidence>
<comment type="caution">
    <text evidence="2">The sequence shown here is derived from an EMBL/GenBank/DDBJ whole genome shotgun (WGS) entry which is preliminary data.</text>
</comment>
<reference evidence="2" key="1">
    <citation type="journal article" date="2014" name="Front. Microbiol.">
        <title>High frequency of phylogenetically diverse reductive dehalogenase-homologous genes in deep subseafloor sedimentary metagenomes.</title>
        <authorList>
            <person name="Kawai M."/>
            <person name="Futagami T."/>
            <person name="Toyoda A."/>
            <person name="Takaki Y."/>
            <person name="Nishi S."/>
            <person name="Hori S."/>
            <person name="Arai W."/>
            <person name="Tsubouchi T."/>
            <person name="Morono Y."/>
            <person name="Uchiyama I."/>
            <person name="Ito T."/>
            <person name="Fujiyama A."/>
            <person name="Inagaki F."/>
            <person name="Takami H."/>
        </authorList>
    </citation>
    <scope>NUCLEOTIDE SEQUENCE</scope>
    <source>
        <strain evidence="2">Expedition CK06-06</strain>
    </source>
</reference>
<feature type="transmembrane region" description="Helical" evidence="1">
    <location>
        <begin position="30"/>
        <end position="49"/>
    </location>
</feature>
<keyword evidence="1" id="KW-1133">Transmembrane helix</keyword>
<proteinExistence type="predicted"/>
<sequence length="104" mass="12013">MIKLKGWLILLLSILSYIGARAFGSYEFLLLSITFFITLLYSLFSTIQVRNKLSIKRQIEHKRVYVDNILNVNLHTENKGAIFTSIPIIKDQLPSYFGNSNNFI</sequence>
<protein>
    <recommendedName>
        <fullName evidence="3">DUF58 domain-containing protein</fullName>
    </recommendedName>
</protein>
<gene>
    <name evidence="2" type="ORF">S01H4_10570</name>
</gene>
<organism evidence="2">
    <name type="scientific">marine sediment metagenome</name>
    <dbReference type="NCBI Taxonomy" id="412755"/>
    <lineage>
        <taxon>unclassified sequences</taxon>
        <taxon>metagenomes</taxon>
        <taxon>ecological metagenomes</taxon>
    </lineage>
</organism>
<dbReference type="AlphaFoldDB" id="X0ZZP8"/>
<keyword evidence="1" id="KW-0812">Transmembrane</keyword>